<comment type="function">
    <text evidence="2">Component of the CCR4-NOT complex which is one of the major cellular mRNA deadenylases and is linked to various cellular processes including bulk mRNA degradation, miRNA-mediated repression, translational repression during translational initiation and general transcription regulation.</text>
</comment>
<keyword evidence="2" id="KW-0963">Cytoplasm</keyword>
<keyword evidence="2" id="KW-0943">RNA-mediated gene silencing</keyword>
<reference evidence="4" key="3">
    <citation type="submission" date="2025-09" db="UniProtKB">
        <authorList>
            <consortium name="Ensembl"/>
        </authorList>
    </citation>
    <scope>IDENTIFICATION</scope>
</reference>
<keyword evidence="3" id="KW-0812">Transmembrane</keyword>
<dbReference type="GO" id="GO:0005634">
    <property type="term" value="C:nucleus"/>
    <property type="evidence" value="ECO:0007669"/>
    <property type="project" value="UniProtKB-SubCell"/>
</dbReference>
<evidence type="ECO:0000313" key="4">
    <source>
        <dbReference type="Ensembl" id="ENSCSAVP00000014105.1"/>
    </source>
</evidence>
<keyword evidence="2" id="KW-0539">Nucleus</keyword>
<dbReference type="AlphaFoldDB" id="H2Z940"/>
<reference evidence="4" key="2">
    <citation type="submission" date="2025-08" db="UniProtKB">
        <authorList>
            <consortium name="Ensembl"/>
        </authorList>
    </citation>
    <scope>IDENTIFICATION</scope>
</reference>
<name>H2Z940_CIOSA</name>
<dbReference type="HOGENOM" id="CLU_587867_0_0_1"/>
<keyword evidence="3" id="KW-1133">Transmembrane helix</keyword>
<dbReference type="OMA" id="IEFPLAY"/>
<protein>
    <recommendedName>
        <fullName evidence="2">CCR4-NOT transcription complex subunit 10</fullName>
    </recommendedName>
</protein>
<proteinExistence type="inferred from homology"/>
<keyword evidence="2" id="KW-0804">Transcription</keyword>
<dbReference type="FunCoup" id="H2Z940">
    <property type="interactions" value="493"/>
</dbReference>
<dbReference type="SUPFAM" id="SSF48452">
    <property type="entry name" value="TPR-like"/>
    <property type="match status" value="1"/>
</dbReference>
<dbReference type="InterPro" id="IPR039740">
    <property type="entry name" value="CNOT10"/>
</dbReference>
<keyword evidence="2" id="KW-0810">Translation regulation</keyword>
<organism evidence="4 5">
    <name type="scientific">Ciona savignyi</name>
    <name type="common">Pacific transparent sea squirt</name>
    <dbReference type="NCBI Taxonomy" id="51511"/>
    <lineage>
        <taxon>Eukaryota</taxon>
        <taxon>Metazoa</taxon>
        <taxon>Chordata</taxon>
        <taxon>Tunicata</taxon>
        <taxon>Ascidiacea</taxon>
        <taxon>Phlebobranchia</taxon>
        <taxon>Cionidae</taxon>
        <taxon>Ciona</taxon>
    </lineage>
</organism>
<dbReference type="InParanoid" id="H2Z940"/>
<dbReference type="GO" id="GO:0005737">
    <property type="term" value="C:cytoplasm"/>
    <property type="evidence" value="ECO:0007669"/>
    <property type="project" value="UniProtKB-SubCell"/>
</dbReference>
<dbReference type="PANTHER" id="PTHR12979:SF5">
    <property type="entry name" value="CCR4-NOT TRANSCRIPTION COMPLEX SUBUNIT 10"/>
    <property type="match status" value="1"/>
</dbReference>
<reference evidence="5" key="1">
    <citation type="submission" date="2003-08" db="EMBL/GenBank/DDBJ databases">
        <authorList>
            <person name="Birren B."/>
            <person name="Nusbaum C."/>
            <person name="Abebe A."/>
            <person name="Abouelleil A."/>
            <person name="Adekoya E."/>
            <person name="Ait-zahra M."/>
            <person name="Allen N."/>
            <person name="Allen T."/>
            <person name="An P."/>
            <person name="Anderson M."/>
            <person name="Anderson S."/>
            <person name="Arachchi H."/>
            <person name="Armbruster J."/>
            <person name="Bachantsang P."/>
            <person name="Baldwin J."/>
            <person name="Barry A."/>
            <person name="Bayul T."/>
            <person name="Blitshsteyn B."/>
            <person name="Bloom T."/>
            <person name="Blye J."/>
            <person name="Boguslavskiy L."/>
            <person name="Borowsky M."/>
            <person name="Boukhgalter B."/>
            <person name="Brunache A."/>
            <person name="Butler J."/>
            <person name="Calixte N."/>
            <person name="Calvo S."/>
            <person name="Camarata J."/>
            <person name="Campo K."/>
            <person name="Chang J."/>
            <person name="Cheshatsang Y."/>
            <person name="Citroen M."/>
            <person name="Collymore A."/>
            <person name="Considine T."/>
            <person name="Cook A."/>
            <person name="Cooke P."/>
            <person name="Corum B."/>
            <person name="Cuomo C."/>
            <person name="David R."/>
            <person name="Dawoe T."/>
            <person name="Degray S."/>
            <person name="Dodge S."/>
            <person name="Dooley K."/>
            <person name="Dorje P."/>
            <person name="Dorjee K."/>
            <person name="Dorris L."/>
            <person name="Duffey N."/>
            <person name="Dupes A."/>
            <person name="Elkins T."/>
            <person name="Engels R."/>
            <person name="Erickson J."/>
            <person name="Farina A."/>
            <person name="Faro S."/>
            <person name="Ferreira P."/>
            <person name="Fischer H."/>
            <person name="Fitzgerald M."/>
            <person name="Foley K."/>
            <person name="Gage D."/>
            <person name="Galagan J."/>
            <person name="Gearin G."/>
            <person name="Gnerre S."/>
            <person name="Gnirke A."/>
            <person name="Goyette A."/>
            <person name="Graham J."/>
            <person name="Grandbois E."/>
            <person name="Gyaltsen K."/>
            <person name="Hafez N."/>
            <person name="Hagopian D."/>
            <person name="Hagos B."/>
            <person name="Hall J."/>
            <person name="Hatcher B."/>
            <person name="Heller A."/>
            <person name="Higgins H."/>
            <person name="Honan T."/>
            <person name="Horn A."/>
            <person name="Houde N."/>
            <person name="Hughes L."/>
            <person name="Hulme W."/>
            <person name="Husby E."/>
            <person name="Iliev I."/>
            <person name="Jaffe D."/>
            <person name="Jones C."/>
            <person name="Kamal M."/>
            <person name="Kamat A."/>
            <person name="Kamvysselis M."/>
            <person name="Karlsson E."/>
            <person name="Kells C."/>
            <person name="Kieu A."/>
            <person name="Kisner P."/>
            <person name="Kodira C."/>
            <person name="Kulbokas E."/>
            <person name="Labutti K."/>
            <person name="Lama D."/>
            <person name="Landers T."/>
            <person name="Leger J."/>
            <person name="Levine S."/>
            <person name="Lewis D."/>
            <person name="Lewis T."/>
            <person name="Lindblad-toh K."/>
            <person name="Liu X."/>
            <person name="Lokyitsang T."/>
            <person name="Lokyitsang Y."/>
            <person name="Lucien O."/>
            <person name="Lui A."/>
            <person name="Ma L.J."/>
            <person name="Mabbitt R."/>
            <person name="Macdonald J."/>
            <person name="Maclean C."/>
            <person name="Major J."/>
            <person name="Manning J."/>
            <person name="Marabella R."/>
            <person name="Maru K."/>
            <person name="Matthews C."/>
            <person name="Mauceli E."/>
            <person name="Mccarthy M."/>
            <person name="Mcdonough S."/>
            <person name="Mcghee T."/>
            <person name="Meldrim J."/>
            <person name="Meneus L."/>
            <person name="Mesirov J."/>
            <person name="Mihalev A."/>
            <person name="Mihova T."/>
            <person name="Mikkelsen T."/>
            <person name="Mlenga V."/>
            <person name="Moru K."/>
            <person name="Mozes J."/>
            <person name="Mulrain L."/>
            <person name="Munson G."/>
            <person name="Naylor J."/>
            <person name="Newes C."/>
            <person name="Nguyen C."/>
            <person name="Nguyen N."/>
            <person name="Nguyen T."/>
            <person name="Nicol R."/>
            <person name="Nielsen C."/>
            <person name="Nizzari M."/>
            <person name="Norbu C."/>
            <person name="Norbu N."/>
            <person name="O'donnell P."/>
            <person name="Okoawo O."/>
            <person name="O'leary S."/>
            <person name="Omotosho B."/>
            <person name="O'neill K."/>
            <person name="Osman S."/>
            <person name="Parker S."/>
            <person name="Perrin D."/>
            <person name="Phunkhang P."/>
            <person name="Piqani B."/>
            <person name="Purcell S."/>
            <person name="Rachupka T."/>
            <person name="Ramasamy U."/>
            <person name="Rameau R."/>
            <person name="Ray V."/>
            <person name="Raymond C."/>
            <person name="Retta R."/>
            <person name="Richardson S."/>
            <person name="Rise C."/>
            <person name="Rodriguez J."/>
            <person name="Rogers J."/>
            <person name="Rogov P."/>
            <person name="Rutman M."/>
            <person name="Schupbach R."/>
            <person name="Seaman C."/>
            <person name="Settipalli S."/>
            <person name="Sharpe T."/>
            <person name="Sheridan J."/>
            <person name="Sherpa N."/>
            <person name="Shi J."/>
            <person name="Smirnov S."/>
            <person name="Smith C."/>
            <person name="Sougnez C."/>
            <person name="Spencer B."/>
            <person name="Stalker J."/>
            <person name="Stange-thomann N."/>
            <person name="Stavropoulos S."/>
            <person name="Stetson K."/>
            <person name="Stone C."/>
            <person name="Stone S."/>
            <person name="Stubbs M."/>
            <person name="Talamas J."/>
            <person name="Tchuinga P."/>
            <person name="Tenzing P."/>
            <person name="Tesfaye S."/>
            <person name="Theodore J."/>
            <person name="Thoulutsang Y."/>
            <person name="Topham K."/>
            <person name="Towey S."/>
            <person name="Tsamla T."/>
            <person name="Tsomo N."/>
            <person name="Vallee D."/>
            <person name="Vassiliev H."/>
            <person name="Venkataraman V."/>
            <person name="Vinson J."/>
            <person name="Vo A."/>
            <person name="Wade C."/>
            <person name="Wang S."/>
            <person name="Wangchuk T."/>
            <person name="Wangdi T."/>
            <person name="Whittaker C."/>
            <person name="Wilkinson J."/>
            <person name="Wu Y."/>
            <person name="Wyman D."/>
            <person name="Yadav S."/>
            <person name="Yang S."/>
            <person name="Yang X."/>
            <person name="Yeager S."/>
            <person name="Yee E."/>
            <person name="Young G."/>
            <person name="Zainoun J."/>
            <person name="Zembeck L."/>
            <person name="Zimmer A."/>
            <person name="Zody M."/>
            <person name="Lander E."/>
        </authorList>
    </citation>
    <scope>NUCLEOTIDE SEQUENCE [LARGE SCALE GENOMIC DNA]</scope>
</reference>
<evidence type="ECO:0000256" key="3">
    <source>
        <dbReference type="SAM" id="Phobius"/>
    </source>
</evidence>
<dbReference type="GO" id="GO:0030014">
    <property type="term" value="C:CCR4-NOT complex"/>
    <property type="evidence" value="ECO:0007669"/>
    <property type="project" value="UniProtKB-UniRule"/>
</dbReference>
<evidence type="ECO:0000313" key="5">
    <source>
        <dbReference type="Proteomes" id="UP000007875"/>
    </source>
</evidence>
<feature type="transmembrane region" description="Helical" evidence="3">
    <location>
        <begin position="404"/>
        <end position="426"/>
    </location>
</feature>
<evidence type="ECO:0000256" key="2">
    <source>
        <dbReference type="RuleBase" id="RU367083"/>
    </source>
</evidence>
<dbReference type="PANTHER" id="PTHR12979">
    <property type="entry name" value="CCR4-NOT TRANSCRIPTION COMPLEX SUBUNIT 10"/>
    <property type="match status" value="1"/>
</dbReference>
<dbReference type="STRING" id="51511.ENSCSAVP00000014105"/>
<sequence length="465" mass="54535">MSEPHKPIVPYTEDEQNQASVAHNYFKQDQFDSVLGVVKKLLKNHPNDLCLMHNKVLTEFYKSGKTKTVEFKKSLSKIHKAFQQLKEEEDVVIKGEKTNHVTLCYNHALVMFNIHQFSEAQSLLEKLYPTLEGVEEQEYVKICLLLIECYLVNCHPAKAESIINDVRLFFPDLEESNKRTDKQPGQVTPEENEWLTNHLRYSRARCYLKQRMIKACKRELKTLTTHPQHNMPNVATVFLRSNFEFARCNYHKAYKLLGTSPTTAENNVLYDNLNTMCDNNLAVIYSSMGKYHLGNFYMEKALKENEIWINTALKQQNNGGKGSNNYPISILRMNKRYELLYNRGIQLLHGGDSSSAFDCFITVAQVYHSNPRLWLRIAECCIHKCTTASENEGRCIFFILSQFVLNYCLYFFHFLFTVFLLTLMFFKDPKFVSFLFFFTYNYLENHLFSFQHFRVDYLCVYLSLV</sequence>
<evidence type="ECO:0000256" key="1">
    <source>
        <dbReference type="ARBA" id="ARBA00010080"/>
    </source>
</evidence>
<keyword evidence="2" id="KW-0805">Transcription regulation</keyword>
<dbReference type="GeneTree" id="ENSGT00390000001827"/>
<dbReference type="eggNOG" id="KOG2471">
    <property type="taxonomic scope" value="Eukaryota"/>
</dbReference>
<keyword evidence="3" id="KW-0472">Membrane</keyword>
<accession>H2Z940</accession>
<dbReference type="InterPro" id="IPR011990">
    <property type="entry name" value="TPR-like_helical_dom_sf"/>
</dbReference>
<comment type="subcellular location">
    <subcellularLocation>
        <location evidence="2">Cytoplasm</location>
    </subcellularLocation>
    <subcellularLocation>
        <location evidence="2">Nucleus</location>
    </subcellularLocation>
</comment>
<keyword evidence="5" id="KW-1185">Reference proteome</keyword>
<dbReference type="Ensembl" id="ENSCSAVT00000014268.1">
    <property type="protein sequence ID" value="ENSCSAVP00000014105.1"/>
    <property type="gene ID" value="ENSCSAVG00000008274.1"/>
</dbReference>
<dbReference type="GO" id="GO:0017148">
    <property type="term" value="P:negative regulation of translation"/>
    <property type="evidence" value="ECO:0007669"/>
    <property type="project" value="TreeGrafter"/>
</dbReference>
<dbReference type="Proteomes" id="UP000007875">
    <property type="component" value="Unassembled WGS sequence"/>
</dbReference>
<dbReference type="Gene3D" id="1.25.40.10">
    <property type="entry name" value="Tetratricopeptide repeat domain"/>
    <property type="match status" value="2"/>
</dbReference>
<comment type="similarity">
    <text evidence="1 2">Belongs to the CNOT10 family.</text>
</comment>
<dbReference type="GO" id="GO:0031047">
    <property type="term" value="P:regulatory ncRNA-mediated gene silencing"/>
    <property type="evidence" value="ECO:0007669"/>
    <property type="project" value="UniProtKB-UniRule"/>
</dbReference>
<dbReference type="GO" id="GO:0006402">
    <property type="term" value="P:mRNA catabolic process"/>
    <property type="evidence" value="ECO:0007669"/>
    <property type="project" value="TreeGrafter"/>
</dbReference>